<keyword evidence="4" id="KW-1185">Reference proteome</keyword>
<dbReference type="InterPro" id="IPR025433">
    <property type="entry name" value="DUF4168"/>
</dbReference>
<evidence type="ECO:0000313" key="4">
    <source>
        <dbReference type="Proteomes" id="UP001597186"/>
    </source>
</evidence>
<dbReference type="EMBL" id="JBHUDD010000052">
    <property type="protein sequence ID" value="MFD1509552.1"/>
    <property type="molecule type" value="Genomic_DNA"/>
</dbReference>
<name>A0ABW4EGV2_9RHOB</name>
<gene>
    <name evidence="3" type="ORF">ACFTOW_09075</name>
</gene>
<protein>
    <submittedName>
        <fullName evidence="3">DUF4168 domain-containing protein</fullName>
    </submittedName>
</protein>
<organism evidence="3 4">
    <name type="scientific">Lacimonas salitolerans</name>
    <dbReference type="NCBI Taxonomy" id="1323750"/>
    <lineage>
        <taxon>Bacteria</taxon>
        <taxon>Pseudomonadati</taxon>
        <taxon>Pseudomonadota</taxon>
        <taxon>Alphaproteobacteria</taxon>
        <taxon>Rhodobacterales</taxon>
        <taxon>Paracoccaceae</taxon>
        <taxon>Lacimonas</taxon>
    </lineage>
</organism>
<feature type="signal peptide" evidence="1">
    <location>
        <begin position="1"/>
        <end position="25"/>
    </location>
</feature>
<sequence length="126" mass="13337">MTFKPKLTAALTAIALGFAAPAAIAQQGQVPEMAAEDVTQDQVDAFVEAAMAVDTVREAYVPQIEAAEDEETRQSLLEEANTAALEAVENVEGLNGDDYMAIARAAQQDQDLNARIVASLQAAQTE</sequence>
<dbReference type="Pfam" id="PF13767">
    <property type="entry name" value="DUF4168"/>
    <property type="match status" value="1"/>
</dbReference>
<proteinExistence type="predicted"/>
<reference evidence="4" key="1">
    <citation type="journal article" date="2019" name="Int. J. Syst. Evol. Microbiol.">
        <title>The Global Catalogue of Microorganisms (GCM) 10K type strain sequencing project: providing services to taxonomists for standard genome sequencing and annotation.</title>
        <authorList>
            <consortium name="The Broad Institute Genomics Platform"/>
            <consortium name="The Broad Institute Genome Sequencing Center for Infectious Disease"/>
            <person name="Wu L."/>
            <person name="Ma J."/>
        </authorList>
    </citation>
    <scope>NUCLEOTIDE SEQUENCE [LARGE SCALE GENOMIC DNA]</scope>
    <source>
        <strain evidence="4">CGMCC 1.12477</strain>
    </source>
</reference>
<feature type="chain" id="PRO_5046675975" evidence="1">
    <location>
        <begin position="26"/>
        <end position="126"/>
    </location>
</feature>
<keyword evidence="1" id="KW-0732">Signal</keyword>
<dbReference type="Proteomes" id="UP001597186">
    <property type="component" value="Unassembled WGS sequence"/>
</dbReference>
<evidence type="ECO:0000256" key="1">
    <source>
        <dbReference type="SAM" id="SignalP"/>
    </source>
</evidence>
<comment type="caution">
    <text evidence="3">The sequence shown here is derived from an EMBL/GenBank/DDBJ whole genome shotgun (WGS) entry which is preliminary data.</text>
</comment>
<accession>A0ABW4EGV2</accession>
<evidence type="ECO:0000313" key="3">
    <source>
        <dbReference type="EMBL" id="MFD1509552.1"/>
    </source>
</evidence>
<dbReference type="RefSeq" id="WP_379914831.1">
    <property type="nucleotide sequence ID" value="NZ_JBHUDD010000052.1"/>
</dbReference>
<evidence type="ECO:0000259" key="2">
    <source>
        <dbReference type="Pfam" id="PF13767"/>
    </source>
</evidence>
<feature type="domain" description="DUF4168" evidence="2">
    <location>
        <begin position="40"/>
        <end position="116"/>
    </location>
</feature>